<dbReference type="InterPro" id="IPR000639">
    <property type="entry name" value="Epox_hydrolase-like"/>
</dbReference>
<evidence type="ECO:0000313" key="2">
    <source>
        <dbReference type="EMBL" id="MYZ49979.1"/>
    </source>
</evidence>
<proteinExistence type="predicted"/>
<keyword evidence="3" id="KW-1185">Reference proteome</keyword>
<reference evidence="2" key="1">
    <citation type="submission" date="2019-03" db="EMBL/GenBank/DDBJ databases">
        <title>Afifella sp. nov., isolated from activated sludge.</title>
        <authorList>
            <person name="Li Q."/>
            <person name="Liu Y."/>
        </authorList>
    </citation>
    <scope>NUCLEOTIDE SEQUENCE</scope>
    <source>
        <strain evidence="2">L72</strain>
    </source>
</reference>
<dbReference type="AlphaFoldDB" id="A0A964T8Y6"/>
<dbReference type="EMBL" id="SPKJ01000110">
    <property type="protein sequence ID" value="MYZ49979.1"/>
    <property type="molecule type" value="Genomic_DNA"/>
</dbReference>
<organism evidence="2 3">
    <name type="scientific">Propylenella binzhouense</name>
    <dbReference type="NCBI Taxonomy" id="2555902"/>
    <lineage>
        <taxon>Bacteria</taxon>
        <taxon>Pseudomonadati</taxon>
        <taxon>Pseudomonadota</taxon>
        <taxon>Alphaproteobacteria</taxon>
        <taxon>Hyphomicrobiales</taxon>
        <taxon>Propylenellaceae</taxon>
        <taxon>Propylenella</taxon>
    </lineage>
</organism>
<feature type="domain" description="AB hydrolase-1" evidence="1">
    <location>
        <begin position="63"/>
        <end position="302"/>
    </location>
</feature>
<dbReference type="Pfam" id="PF00561">
    <property type="entry name" value="Abhydrolase_1"/>
    <property type="match status" value="1"/>
</dbReference>
<protein>
    <submittedName>
        <fullName evidence="2">Alpha/beta hydrolase</fullName>
    </submittedName>
</protein>
<dbReference type="PRINTS" id="PR00412">
    <property type="entry name" value="EPOXHYDRLASE"/>
</dbReference>
<dbReference type="Gene3D" id="3.40.50.1820">
    <property type="entry name" value="alpha/beta hydrolase"/>
    <property type="match status" value="1"/>
</dbReference>
<dbReference type="OrthoDB" id="9815441at2"/>
<dbReference type="InterPro" id="IPR050266">
    <property type="entry name" value="AB_hydrolase_sf"/>
</dbReference>
<evidence type="ECO:0000313" key="3">
    <source>
        <dbReference type="Proteomes" id="UP000773614"/>
    </source>
</evidence>
<dbReference type="GO" id="GO:0016787">
    <property type="term" value="F:hydrolase activity"/>
    <property type="evidence" value="ECO:0007669"/>
    <property type="project" value="UniProtKB-KW"/>
</dbReference>
<evidence type="ECO:0000259" key="1">
    <source>
        <dbReference type="Pfam" id="PF00561"/>
    </source>
</evidence>
<dbReference type="PANTHER" id="PTHR43798">
    <property type="entry name" value="MONOACYLGLYCEROL LIPASE"/>
    <property type="match status" value="1"/>
</dbReference>
<dbReference type="GO" id="GO:0016020">
    <property type="term" value="C:membrane"/>
    <property type="evidence" value="ECO:0007669"/>
    <property type="project" value="TreeGrafter"/>
</dbReference>
<accession>A0A964T8Y6</accession>
<name>A0A964T8Y6_9HYPH</name>
<keyword evidence="2" id="KW-0378">Hydrolase</keyword>
<comment type="caution">
    <text evidence="2">The sequence shown here is derived from an EMBL/GenBank/DDBJ whole genome shotgun (WGS) entry which is preliminary data.</text>
</comment>
<dbReference type="SUPFAM" id="SSF53474">
    <property type="entry name" value="alpha/beta-Hydrolases"/>
    <property type="match status" value="1"/>
</dbReference>
<dbReference type="InterPro" id="IPR029058">
    <property type="entry name" value="AB_hydrolase_fold"/>
</dbReference>
<dbReference type="PANTHER" id="PTHR43798:SF24">
    <property type="entry name" value="CIS-3-ALKYL-4-ALKYLOXETAN-2-ONE DECARBOXYLASE"/>
    <property type="match status" value="1"/>
</dbReference>
<dbReference type="PRINTS" id="PR00111">
    <property type="entry name" value="ABHYDROLASE"/>
</dbReference>
<gene>
    <name evidence="2" type="ORF">E4O86_19930</name>
</gene>
<dbReference type="InterPro" id="IPR000073">
    <property type="entry name" value="AB_hydrolase_1"/>
</dbReference>
<dbReference type="Proteomes" id="UP000773614">
    <property type="component" value="Unassembled WGS sequence"/>
</dbReference>
<sequence length="337" mass="35792">MLQRSEEPKSLALAAAAGGAALVALAFYHGRRARLAERRTPPVGAFLEVGGVRLHYFERGRGPALVLFHGNGSLIQDFLSSGLVARAARRYRVIVFDRPGYGFSARPRGRLWTPWAQADLLHAALARLGIGEAIVLGHSWGALVAASYALRFPAATRALVLASGYFYPSPRFDALLASPSAVPVLGDVLRCTVSPFIARAIWPLLMRRIFGPAPVPPSFAEFPRELALRPSQLRAAAAESALLVPAAARLARRYSGIRVPTVVIAGADDRMLDSRYQSAGVARAVPGSRLHLLPGVGHMVHQTAPDAVMAAIDEASAMAAVGSPAPSLPRSRRSPAG</sequence>